<dbReference type="RefSeq" id="WP_203898564.1">
    <property type="nucleotide sequence ID" value="NZ_BOPF01000006.1"/>
</dbReference>
<organism evidence="4 5">
    <name type="scientific">Virgisporangium aliadipatigenens</name>
    <dbReference type="NCBI Taxonomy" id="741659"/>
    <lineage>
        <taxon>Bacteria</taxon>
        <taxon>Bacillati</taxon>
        <taxon>Actinomycetota</taxon>
        <taxon>Actinomycetes</taxon>
        <taxon>Micromonosporales</taxon>
        <taxon>Micromonosporaceae</taxon>
        <taxon>Virgisporangium</taxon>
    </lineage>
</organism>
<dbReference type="PANTHER" id="PTHR13789">
    <property type="entry name" value="MONOOXYGENASE"/>
    <property type="match status" value="1"/>
</dbReference>
<dbReference type="SUPFAM" id="SSF51905">
    <property type="entry name" value="FAD/NAD(P)-binding domain"/>
    <property type="match status" value="1"/>
</dbReference>
<dbReference type="AlphaFoldDB" id="A0A8J3YGT9"/>
<dbReference type="InterPro" id="IPR036188">
    <property type="entry name" value="FAD/NAD-bd_sf"/>
</dbReference>
<dbReference type="PANTHER" id="PTHR13789:SF309">
    <property type="entry name" value="PUTATIVE (AFU_ORTHOLOGUE AFUA_6G14510)-RELATED"/>
    <property type="match status" value="1"/>
</dbReference>
<name>A0A8J3YGT9_9ACTN</name>
<dbReference type="GO" id="GO:0071949">
    <property type="term" value="F:FAD binding"/>
    <property type="evidence" value="ECO:0007669"/>
    <property type="project" value="InterPro"/>
</dbReference>
<keyword evidence="5" id="KW-1185">Reference proteome</keyword>
<dbReference type="InterPro" id="IPR002938">
    <property type="entry name" value="FAD-bd"/>
</dbReference>
<comment type="caution">
    <text evidence="4">The sequence shown here is derived from an EMBL/GenBank/DDBJ whole genome shotgun (WGS) entry which is preliminary data.</text>
</comment>
<evidence type="ECO:0000256" key="2">
    <source>
        <dbReference type="ARBA" id="ARBA00023033"/>
    </source>
</evidence>
<dbReference type="GO" id="GO:0004497">
    <property type="term" value="F:monooxygenase activity"/>
    <property type="evidence" value="ECO:0007669"/>
    <property type="project" value="UniProtKB-KW"/>
</dbReference>
<reference evidence="4" key="1">
    <citation type="submission" date="2021-01" db="EMBL/GenBank/DDBJ databases">
        <title>Whole genome shotgun sequence of Virgisporangium aliadipatigenens NBRC 105644.</title>
        <authorList>
            <person name="Komaki H."/>
            <person name="Tamura T."/>
        </authorList>
    </citation>
    <scope>NUCLEOTIDE SEQUENCE</scope>
    <source>
        <strain evidence="4">NBRC 105644</strain>
    </source>
</reference>
<evidence type="ECO:0000259" key="3">
    <source>
        <dbReference type="Pfam" id="PF01494"/>
    </source>
</evidence>
<proteinExistence type="predicted"/>
<dbReference type="InterPro" id="IPR050493">
    <property type="entry name" value="FAD-dep_Monooxygenase_BioMet"/>
</dbReference>
<dbReference type="PRINTS" id="PR00420">
    <property type="entry name" value="RNGMNOXGNASE"/>
</dbReference>
<evidence type="ECO:0000313" key="4">
    <source>
        <dbReference type="EMBL" id="GIJ44999.1"/>
    </source>
</evidence>
<feature type="domain" description="FAD-binding" evidence="3">
    <location>
        <begin position="6"/>
        <end position="352"/>
    </location>
</feature>
<dbReference type="Proteomes" id="UP000619260">
    <property type="component" value="Unassembled WGS sequence"/>
</dbReference>
<evidence type="ECO:0000313" key="5">
    <source>
        <dbReference type="Proteomes" id="UP000619260"/>
    </source>
</evidence>
<sequence length="403" mass="43208">MTNKRALVIGGGIAGSVTAIALRRVGFDVVVHEAYDRTADGVGSYLTLAVNGVRALRGLGLDAPVLRAGVPTTRMAIELGSGRHLAEWADPPSSDGIETTTILRSDLYTDLRDEAVRAGVAVRYGHRLVDVSSDGRTVTAVFADGSTDTGDLLIGADGLRSRVRTLIDPAAPAASYIGLLNTAGFAHGVRLPDKRPGTLYLSFGKRCFFGYLPVPDGFGHDGEVWWFANPPRRTEPSRAELANVSPEQWRTRLIELFSVDSGPAVELIEASTGILAGWATYDFPSVPVWHRDRMVIIGDAAHAASPSSGQGASMAVEDAVVLAGCLERHAEVPVAFAAYEAARRERVERVVAAGRRNGSQKVPGPLGRVARDVMLRAFFSAPVQRRRRADDLAWVREYDAASV</sequence>
<protein>
    <submittedName>
        <fullName evidence="4">FAD-dependent oxidoreductase</fullName>
    </submittedName>
</protein>
<evidence type="ECO:0000256" key="1">
    <source>
        <dbReference type="ARBA" id="ARBA00023002"/>
    </source>
</evidence>
<keyword evidence="1" id="KW-0560">Oxidoreductase</keyword>
<keyword evidence="2" id="KW-0503">Monooxygenase</keyword>
<accession>A0A8J3YGT9</accession>
<gene>
    <name evidence="4" type="ORF">Val02_18850</name>
</gene>
<dbReference type="EMBL" id="BOPF01000006">
    <property type="protein sequence ID" value="GIJ44999.1"/>
    <property type="molecule type" value="Genomic_DNA"/>
</dbReference>
<dbReference type="Gene3D" id="3.50.50.60">
    <property type="entry name" value="FAD/NAD(P)-binding domain"/>
    <property type="match status" value="1"/>
</dbReference>
<dbReference type="Pfam" id="PF01494">
    <property type="entry name" value="FAD_binding_3"/>
    <property type="match status" value="1"/>
</dbReference>